<gene>
    <name evidence="2" type="ORF">UW23_C0030G0012</name>
</gene>
<dbReference type="Proteomes" id="UP000034069">
    <property type="component" value="Unassembled WGS sequence"/>
</dbReference>
<evidence type="ECO:0000313" key="3">
    <source>
        <dbReference type="Proteomes" id="UP000034069"/>
    </source>
</evidence>
<protein>
    <submittedName>
        <fullName evidence="2">Uncharacterized protein</fullName>
    </submittedName>
</protein>
<accession>A0A0G1GK44</accession>
<evidence type="ECO:0000313" key="2">
    <source>
        <dbReference type="EMBL" id="KKT34728.1"/>
    </source>
</evidence>
<dbReference type="EMBL" id="LCHN01000030">
    <property type="protein sequence ID" value="KKT34728.1"/>
    <property type="molecule type" value="Genomic_DNA"/>
</dbReference>
<dbReference type="AlphaFoldDB" id="A0A0G1GK44"/>
<proteinExistence type="predicted"/>
<sequence>MTESKLSPSESLTSEAISWSQRWGEQPPAEVSREMRIIEDKASRILDGSNEKLTFAEVFYLNNKDAEIF</sequence>
<organism evidence="2 3">
    <name type="scientific">Candidatus Collierbacteria bacterium GW2011_GWA1_44_12</name>
    <dbReference type="NCBI Taxonomy" id="1618376"/>
    <lineage>
        <taxon>Bacteria</taxon>
        <taxon>Candidatus Collieribacteriota</taxon>
    </lineage>
</organism>
<feature type="compositionally biased region" description="Polar residues" evidence="1">
    <location>
        <begin position="1"/>
        <end position="23"/>
    </location>
</feature>
<feature type="region of interest" description="Disordered" evidence="1">
    <location>
        <begin position="1"/>
        <end position="27"/>
    </location>
</feature>
<evidence type="ECO:0000256" key="1">
    <source>
        <dbReference type="SAM" id="MobiDB-lite"/>
    </source>
</evidence>
<comment type="caution">
    <text evidence="2">The sequence shown here is derived from an EMBL/GenBank/DDBJ whole genome shotgun (WGS) entry which is preliminary data.</text>
</comment>
<name>A0A0G1GK44_9BACT</name>
<reference evidence="2 3" key="1">
    <citation type="journal article" date="2015" name="Nature">
        <title>rRNA introns, odd ribosomes, and small enigmatic genomes across a large radiation of phyla.</title>
        <authorList>
            <person name="Brown C.T."/>
            <person name="Hug L.A."/>
            <person name="Thomas B.C."/>
            <person name="Sharon I."/>
            <person name="Castelle C.J."/>
            <person name="Singh A."/>
            <person name="Wilkins M.J."/>
            <person name="Williams K.H."/>
            <person name="Banfield J.F."/>
        </authorList>
    </citation>
    <scope>NUCLEOTIDE SEQUENCE [LARGE SCALE GENOMIC DNA]</scope>
</reference>